<proteinExistence type="predicted"/>
<gene>
    <name evidence="1" type="ORF">SAMN05421748_13769</name>
</gene>
<evidence type="ECO:0000313" key="2">
    <source>
        <dbReference type="Proteomes" id="UP000219612"/>
    </source>
</evidence>
<dbReference type="EMBL" id="OBDY01000037">
    <property type="protein sequence ID" value="SNY70360.1"/>
    <property type="molecule type" value="Genomic_DNA"/>
</dbReference>
<keyword evidence="2" id="KW-1185">Reference proteome</keyword>
<accession>A0A285KCM9</accession>
<protein>
    <submittedName>
        <fullName evidence="1">Uncharacterized protein</fullName>
    </submittedName>
</protein>
<dbReference type="Proteomes" id="UP000219612">
    <property type="component" value="Unassembled WGS sequence"/>
</dbReference>
<name>A0A285KCM9_9ACTN</name>
<organism evidence="1 2">
    <name type="scientific">Paractinoplanes atraurantiacus</name>
    <dbReference type="NCBI Taxonomy" id="1036182"/>
    <lineage>
        <taxon>Bacteria</taxon>
        <taxon>Bacillati</taxon>
        <taxon>Actinomycetota</taxon>
        <taxon>Actinomycetes</taxon>
        <taxon>Micromonosporales</taxon>
        <taxon>Micromonosporaceae</taxon>
        <taxon>Paractinoplanes</taxon>
    </lineage>
</organism>
<dbReference type="AlphaFoldDB" id="A0A285KCM9"/>
<reference evidence="2" key="1">
    <citation type="submission" date="2017-09" db="EMBL/GenBank/DDBJ databases">
        <authorList>
            <person name="Varghese N."/>
            <person name="Submissions S."/>
        </authorList>
    </citation>
    <scope>NUCLEOTIDE SEQUENCE [LARGE SCALE GENOMIC DNA]</scope>
    <source>
        <strain evidence="2">CGMCC 4.6857</strain>
    </source>
</reference>
<evidence type="ECO:0000313" key="1">
    <source>
        <dbReference type="EMBL" id="SNY70360.1"/>
    </source>
</evidence>
<sequence>MIGYLARVRIQVVEGALVEVPTADATGMDRRAFGEFIGPRGELASYALGWTTGADPHVGRLSVGIGAGNPGGGTFHAVIFDHGDGHAFSLIDEPFEKVPEGGPDLTADQARAHEDLPFIWAVADAVMERDRRAWWLQHWLLGTTSIQTGEVFEKTEPILYVSHDADDGMWQLIGASDANPKTGKLGHLSHAVDEDPTLLDILDLAPGECVEREGPGRPWTPSR</sequence>